<reference evidence="2 3" key="1">
    <citation type="submission" date="2021-04" db="EMBL/GenBank/DDBJ databases">
        <title>Genomic and host-range diversity within the Dickeya zeae complex, identification of D. zeae and D. oryzae members, proposal of two novel subspecies D. zeae subsp. zeae subsp. nov. and D. zeae subsp. dombae subsp. nov.</title>
        <authorList>
            <person name="Van Gijsegem F."/>
            <person name="Hugouvieux-Cotte-Pattat N."/>
        </authorList>
    </citation>
    <scope>NUCLEOTIDE SEQUENCE [LARGE SCALE GENOMIC DNA]</scope>
    <source>
        <strain evidence="2 3">FVG03</strain>
    </source>
</reference>
<sequence>MTLADHFKSLPMKRRLEIAEYIGCSYNVLYRNYIMIDKKTMLPAKHPRPRRYQRFVEIFSPDIGEIAVHRHFSPLKPNDSSSKRAILTGDDQSIGQ</sequence>
<protein>
    <submittedName>
        <fullName evidence="2">Uncharacterized protein</fullName>
    </submittedName>
</protein>
<gene>
    <name evidence="2" type="ORF">J8657_00910</name>
</gene>
<keyword evidence="3" id="KW-1185">Reference proteome</keyword>
<dbReference type="Proteomes" id="UP000810130">
    <property type="component" value="Unassembled WGS sequence"/>
</dbReference>
<name>A0ABS5B6V1_9GAMM</name>
<dbReference type="RefSeq" id="WP_210174023.1">
    <property type="nucleotide sequence ID" value="NZ_JAGJWX010000002.1"/>
</dbReference>
<accession>A0ABS5B6V1</accession>
<evidence type="ECO:0000256" key="1">
    <source>
        <dbReference type="SAM" id="MobiDB-lite"/>
    </source>
</evidence>
<feature type="region of interest" description="Disordered" evidence="1">
    <location>
        <begin position="74"/>
        <end position="96"/>
    </location>
</feature>
<organism evidence="2 3">
    <name type="scientific">Dickeya oryzae</name>
    <dbReference type="NCBI Taxonomy" id="1240404"/>
    <lineage>
        <taxon>Bacteria</taxon>
        <taxon>Pseudomonadati</taxon>
        <taxon>Pseudomonadota</taxon>
        <taxon>Gammaproteobacteria</taxon>
        <taxon>Enterobacterales</taxon>
        <taxon>Pectobacteriaceae</taxon>
        <taxon>Dickeya</taxon>
    </lineage>
</organism>
<dbReference type="EMBL" id="JAGJWX010000002">
    <property type="protein sequence ID" value="MBP2856156.1"/>
    <property type="molecule type" value="Genomic_DNA"/>
</dbReference>
<proteinExistence type="predicted"/>
<comment type="caution">
    <text evidence="2">The sequence shown here is derived from an EMBL/GenBank/DDBJ whole genome shotgun (WGS) entry which is preliminary data.</text>
</comment>
<evidence type="ECO:0000313" key="3">
    <source>
        <dbReference type="Proteomes" id="UP000810130"/>
    </source>
</evidence>
<evidence type="ECO:0000313" key="2">
    <source>
        <dbReference type="EMBL" id="MBP2856156.1"/>
    </source>
</evidence>